<dbReference type="OrthoDB" id="965522at2"/>
<evidence type="ECO:0000313" key="1">
    <source>
        <dbReference type="EMBL" id="TKT90865.1"/>
    </source>
</evidence>
<reference evidence="1 2" key="1">
    <citation type="submission" date="2019-05" db="EMBL/GenBank/DDBJ databases">
        <title>Dyadobacter AR-3-8 sp. nov., isolated from arctic soil.</title>
        <authorList>
            <person name="Chaudhary D.K."/>
        </authorList>
    </citation>
    <scope>NUCLEOTIDE SEQUENCE [LARGE SCALE GENOMIC DNA]</scope>
    <source>
        <strain evidence="1 2">AR-3-8</strain>
    </source>
</reference>
<organism evidence="1 2">
    <name type="scientific">Dyadobacter frigoris</name>
    <dbReference type="NCBI Taxonomy" id="2576211"/>
    <lineage>
        <taxon>Bacteria</taxon>
        <taxon>Pseudomonadati</taxon>
        <taxon>Bacteroidota</taxon>
        <taxon>Cytophagia</taxon>
        <taxon>Cytophagales</taxon>
        <taxon>Spirosomataceae</taxon>
        <taxon>Dyadobacter</taxon>
    </lineage>
</organism>
<evidence type="ECO:0000313" key="2">
    <source>
        <dbReference type="Proteomes" id="UP000304900"/>
    </source>
</evidence>
<dbReference type="AlphaFoldDB" id="A0A4U6D3D6"/>
<gene>
    <name evidence="1" type="ORF">FDK13_18025</name>
</gene>
<protein>
    <recommendedName>
        <fullName evidence="3">Addiction module protein</fullName>
    </recommendedName>
</protein>
<comment type="caution">
    <text evidence="1">The sequence shown here is derived from an EMBL/GenBank/DDBJ whole genome shotgun (WGS) entry which is preliminary data.</text>
</comment>
<dbReference type="RefSeq" id="WP_137341408.1">
    <property type="nucleotide sequence ID" value="NZ_SZVO01000008.1"/>
</dbReference>
<dbReference type="Proteomes" id="UP000304900">
    <property type="component" value="Unassembled WGS sequence"/>
</dbReference>
<name>A0A4U6D3D6_9BACT</name>
<accession>A0A4U6D3D6</accession>
<sequence length="62" mass="7308">METIPKSILIESLEAMPDNLEVEQVIEQIILLSKIERSRKQLDSGEFHTHEEVKNAYKKWLE</sequence>
<dbReference type="EMBL" id="SZVO01000008">
    <property type="protein sequence ID" value="TKT90865.1"/>
    <property type="molecule type" value="Genomic_DNA"/>
</dbReference>
<keyword evidence="2" id="KW-1185">Reference proteome</keyword>
<evidence type="ECO:0008006" key="3">
    <source>
        <dbReference type="Google" id="ProtNLM"/>
    </source>
</evidence>
<proteinExistence type="predicted"/>